<accession>A0AC34FFV7</accession>
<evidence type="ECO:0000313" key="2">
    <source>
        <dbReference type="WBParaSite" id="ES5_v2.g16106.t1"/>
    </source>
</evidence>
<dbReference type="Proteomes" id="UP000887579">
    <property type="component" value="Unplaced"/>
</dbReference>
<reference evidence="2" key="1">
    <citation type="submission" date="2022-11" db="UniProtKB">
        <authorList>
            <consortium name="WormBaseParasite"/>
        </authorList>
    </citation>
    <scope>IDENTIFICATION</scope>
</reference>
<organism evidence="1 2">
    <name type="scientific">Panagrolaimus sp. ES5</name>
    <dbReference type="NCBI Taxonomy" id="591445"/>
    <lineage>
        <taxon>Eukaryota</taxon>
        <taxon>Metazoa</taxon>
        <taxon>Ecdysozoa</taxon>
        <taxon>Nematoda</taxon>
        <taxon>Chromadorea</taxon>
        <taxon>Rhabditida</taxon>
        <taxon>Tylenchina</taxon>
        <taxon>Panagrolaimomorpha</taxon>
        <taxon>Panagrolaimoidea</taxon>
        <taxon>Panagrolaimidae</taxon>
        <taxon>Panagrolaimus</taxon>
    </lineage>
</organism>
<dbReference type="WBParaSite" id="ES5_v2.g16106.t1">
    <property type="protein sequence ID" value="ES5_v2.g16106.t1"/>
    <property type="gene ID" value="ES5_v2.g16106"/>
</dbReference>
<protein>
    <submittedName>
        <fullName evidence="2">Innexin</fullName>
    </submittedName>
</protein>
<evidence type="ECO:0000313" key="1">
    <source>
        <dbReference type="Proteomes" id="UP000887579"/>
    </source>
</evidence>
<sequence>MFVQSTILLYRNAYKKFNNDSIDRLHQIVIPNILITLALIFLLRLLATPSIYCWENAFEMRKWNWYINSYCYIENLYFVSPHQVSFPLDRIQKSAVKLSYYPWIPVLLVFQAILCMTPHYLWEAYNHKTGILIRPLVAALASTKERARKVLKQKGSVRSNVGAAKRFLEILKCNFHRIDKVFGFIPPRQYLTMLYILYKFSNLIIITCQLLFLNRFLNTNYTFWGAEILWDLIHHVGWKTSGHFPRVVYCDFPRRDDATGKNFYSTTQCLLAFNLFNEVMYIGIWFLFSFLIIIDCITICKLLIFLFRKESYFGFVEELLKDNNLEHEIDRSHPEFKYFVDTVLGKDGILTLRLLSANSAPLSMSKFINELFKQYKDHFPEGCNHKDV</sequence>
<name>A0AC34FFV7_9BILA</name>
<proteinExistence type="predicted"/>